<evidence type="ECO:0000313" key="3">
    <source>
        <dbReference type="Proteomes" id="UP000528945"/>
    </source>
</evidence>
<evidence type="ECO:0000313" key="2">
    <source>
        <dbReference type="EMBL" id="MBB3877008.1"/>
    </source>
</evidence>
<dbReference type="EMBL" id="JACIDB010000010">
    <property type="protein sequence ID" value="MBB3877008.1"/>
    <property type="molecule type" value="Genomic_DNA"/>
</dbReference>
<name>A0AAW3TVQ9_9SPHN</name>
<organism evidence="2 3">
    <name type="scientific">Sphingomonas aquatilis</name>
    <dbReference type="NCBI Taxonomy" id="93063"/>
    <lineage>
        <taxon>Bacteria</taxon>
        <taxon>Pseudomonadati</taxon>
        <taxon>Pseudomonadota</taxon>
        <taxon>Alphaproteobacteria</taxon>
        <taxon>Sphingomonadales</taxon>
        <taxon>Sphingomonadaceae</taxon>
        <taxon>Sphingomonas</taxon>
    </lineage>
</organism>
<keyword evidence="3" id="KW-1185">Reference proteome</keyword>
<evidence type="ECO:0000256" key="1">
    <source>
        <dbReference type="SAM" id="Phobius"/>
    </source>
</evidence>
<reference evidence="2 3" key="1">
    <citation type="submission" date="2020-08" db="EMBL/GenBank/DDBJ databases">
        <title>Genomic Encyclopedia of Type Strains, Phase IV (KMG-IV): sequencing the most valuable type-strain genomes for metagenomic binning, comparative biology and taxonomic classification.</title>
        <authorList>
            <person name="Goeker M."/>
        </authorList>
    </citation>
    <scope>NUCLEOTIDE SEQUENCE [LARGE SCALE GENOMIC DNA]</scope>
    <source>
        <strain evidence="2 3">DSM 15581</strain>
    </source>
</reference>
<keyword evidence="1" id="KW-0472">Membrane</keyword>
<proteinExistence type="predicted"/>
<protein>
    <recommendedName>
        <fullName evidence="4">Two pore domain potassium channel family protein</fullName>
    </recommendedName>
</protein>
<dbReference type="Gene3D" id="1.10.287.70">
    <property type="match status" value="1"/>
</dbReference>
<keyword evidence="1" id="KW-1133">Transmembrane helix</keyword>
<gene>
    <name evidence="2" type="ORF">GGR47_003276</name>
</gene>
<sequence>MSDRSKAVAVALFALSPTYLLADVQKRKRDPAGRTMLIRRRNVVYLVTGMILAGIALVVTRHGTGRPPWSTWWPIMAPIAWYLQSRCHEIFLAFYFDAFDKLRPGLEPSSTLEWPTRVRLALNSYVELILDFSVLYAMLPADMWQKGAQRPGMFTDLLTYSAMTITTSGGGGFVACHPLLQLMSTYEVFCGLLLLVVSFTIYTGRGLSERSGN</sequence>
<dbReference type="RefSeq" id="WP_147036678.1">
    <property type="nucleotide sequence ID" value="NZ_JACIDB010000010.1"/>
</dbReference>
<keyword evidence="1" id="KW-0812">Transmembrane</keyword>
<dbReference type="Proteomes" id="UP000528945">
    <property type="component" value="Unassembled WGS sequence"/>
</dbReference>
<feature type="transmembrane region" description="Helical" evidence="1">
    <location>
        <begin position="186"/>
        <end position="204"/>
    </location>
</feature>
<accession>A0AAW3TVQ9</accession>
<evidence type="ECO:0008006" key="4">
    <source>
        <dbReference type="Google" id="ProtNLM"/>
    </source>
</evidence>
<comment type="caution">
    <text evidence="2">The sequence shown here is derived from an EMBL/GenBank/DDBJ whole genome shotgun (WGS) entry which is preliminary data.</text>
</comment>
<feature type="transmembrane region" description="Helical" evidence="1">
    <location>
        <begin position="42"/>
        <end position="60"/>
    </location>
</feature>
<feature type="transmembrane region" description="Helical" evidence="1">
    <location>
        <begin position="157"/>
        <end position="180"/>
    </location>
</feature>
<dbReference type="AlphaFoldDB" id="A0AAW3TVQ9"/>